<dbReference type="InterPro" id="IPR032875">
    <property type="entry name" value="Succ_CoA_lig_flav_dom"/>
</dbReference>
<proteinExistence type="inferred from homology"/>
<dbReference type="GO" id="GO:0043758">
    <property type="term" value="F:acetate-CoA ligase (ADP-forming) activity"/>
    <property type="evidence" value="ECO:0007669"/>
    <property type="project" value="InterPro"/>
</dbReference>
<dbReference type="InterPro" id="IPR000182">
    <property type="entry name" value="GNAT_dom"/>
</dbReference>
<sequence>MSIRNLQFLFAPRSVAVIGTSDKPGNLGAIVLRNVRGAGFAGPVWAVARQAGEVDGLQVWPGVDSLPAAPELAVICTPAATVPGLVEQLGRKGTRAAIVVSAGLKQVAPDGVRTLEQAMLEAARPWLLRVLGPNCIGALVPGIGLNASFAPGHATPGPLAFVTQSGALATAMLDWAGTRGIGFSHFISMGDSADVDFGDVLDYLASDGDTRAILMYMESVKHARKFMSAARAAARNKPVIVVKAGRAAEGARAAASHTGALAGSDAVFDAAVRRAGMLRVFTLDELFGAAETLARPRPWCGERLVLLTNGGGAGVLAADALSLGGGTLAELGADTLAALDAVLPANWSHGNPVDLVGDAPVARYREALRILAAAAEVDGVVFMHAPTAVVPAYDIAAACLPLAREMRKPVLSCWLGGRSVESARQAFSAAGLACYDTPEHAVQAWLQLVQYHRHQQALLELPDAQPERIRPDRQAAERVLARARESGREWLDAADAMALLAAYGVPVLGTRRVRDADEAVAAANEVGYPVALKVVSPQIQHKTDVGGVALDIASADDLRQAIAQMRERVAARQPQALITGFMVQRMAGNTHGHELIVGLATDPVFGPAVLFGAGGTAVEIRKDRALDLPPLNAALARELVSRTRIGPLLAGHRGLPGVDEAALVHAILAVSQIACDLPEVAELDINPLVADAHGVRAVDARVRLARATGAADGRLALRPYPSELEETVSLAQRVLLLRPIRPEDGKRLVDFYAAAGPADLRRRFLCSRREVPRSELARFCQIDYEREMAFIALDGERMVGEARAVCDPDRIEAEFAVQVAPHWQGRGLGHRLMAKLLEYLRGRGVQRVVGTCLPENDAMVRLARGLGLQLEGDEAGCTMRLDLGQGD</sequence>
<dbReference type="PANTHER" id="PTHR43334:SF1">
    <property type="entry name" value="3-HYDROXYPROPIONATE--COA LIGASE [ADP-FORMING]"/>
    <property type="match status" value="1"/>
</dbReference>
<dbReference type="InterPro" id="IPR016181">
    <property type="entry name" value="Acyl_CoA_acyltransferase"/>
</dbReference>
<dbReference type="EMBL" id="JAEQNA010000001">
    <property type="protein sequence ID" value="MBL0418996.1"/>
    <property type="molecule type" value="Genomic_DNA"/>
</dbReference>
<keyword evidence="1 8" id="KW-0436">Ligase</keyword>
<dbReference type="SMART" id="SM00881">
    <property type="entry name" value="CoA_binding"/>
    <property type="match status" value="1"/>
</dbReference>
<feature type="domain" description="N-acetyltransferase" evidence="7">
    <location>
        <begin position="735"/>
        <end position="884"/>
    </location>
</feature>
<evidence type="ECO:0000313" key="8">
    <source>
        <dbReference type="EMBL" id="MBL0418996.1"/>
    </source>
</evidence>
<evidence type="ECO:0000256" key="1">
    <source>
        <dbReference type="ARBA" id="ARBA00022598"/>
    </source>
</evidence>
<keyword evidence="3 5" id="KW-0067">ATP-binding</keyword>
<dbReference type="SUPFAM" id="SSF56059">
    <property type="entry name" value="Glutathione synthetase ATP-binding domain-like"/>
    <property type="match status" value="1"/>
</dbReference>
<keyword evidence="2 5" id="KW-0547">Nucleotide-binding</keyword>
<dbReference type="SUPFAM" id="SSF55729">
    <property type="entry name" value="Acyl-CoA N-acyltransferases (Nat)"/>
    <property type="match status" value="1"/>
</dbReference>
<dbReference type="InterPro" id="IPR013815">
    <property type="entry name" value="ATP_grasp_subdomain_1"/>
</dbReference>
<name>A0A936ZJP8_9BURK</name>
<dbReference type="InterPro" id="IPR003781">
    <property type="entry name" value="CoA-bd"/>
</dbReference>
<evidence type="ECO:0000256" key="2">
    <source>
        <dbReference type="ARBA" id="ARBA00022741"/>
    </source>
</evidence>
<dbReference type="Proteomes" id="UP000613011">
    <property type="component" value="Unassembled WGS sequence"/>
</dbReference>
<reference evidence="8" key="1">
    <citation type="submission" date="2021-01" db="EMBL/GenBank/DDBJ databases">
        <title>Ramlibacter sp. strain AW1 16S ribosomal RNA gene Genome sequencing and assembly.</title>
        <authorList>
            <person name="Kang M."/>
        </authorList>
    </citation>
    <scope>NUCLEOTIDE SEQUENCE</scope>
    <source>
        <strain evidence="8">AW1</strain>
    </source>
</reference>
<dbReference type="PROSITE" id="PS51186">
    <property type="entry name" value="GNAT"/>
    <property type="match status" value="1"/>
</dbReference>
<dbReference type="FunFam" id="3.30.1490.20:FF:000020">
    <property type="entry name" value="Protein lysine acetyltransferase"/>
    <property type="match status" value="1"/>
</dbReference>
<evidence type="ECO:0000256" key="5">
    <source>
        <dbReference type="PROSITE-ProRule" id="PRU00409"/>
    </source>
</evidence>
<organism evidence="8 9">
    <name type="scientific">Ramlibacter aurantiacus</name>
    <dbReference type="NCBI Taxonomy" id="2801330"/>
    <lineage>
        <taxon>Bacteria</taxon>
        <taxon>Pseudomonadati</taxon>
        <taxon>Pseudomonadota</taxon>
        <taxon>Betaproteobacteria</taxon>
        <taxon>Burkholderiales</taxon>
        <taxon>Comamonadaceae</taxon>
        <taxon>Ramlibacter</taxon>
    </lineage>
</organism>
<dbReference type="Pfam" id="PF13380">
    <property type="entry name" value="CoA_binding_2"/>
    <property type="match status" value="1"/>
</dbReference>
<dbReference type="Gene3D" id="3.30.1490.20">
    <property type="entry name" value="ATP-grasp fold, A domain"/>
    <property type="match status" value="1"/>
</dbReference>
<evidence type="ECO:0000259" key="7">
    <source>
        <dbReference type="PROSITE" id="PS51186"/>
    </source>
</evidence>
<dbReference type="InterPro" id="IPR051538">
    <property type="entry name" value="Acyl-CoA_Synth/Transferase"/>
</dbReference>
<evidence type="ECO:0000256" key="3">
    <source>
        <dbReference type="ARBA" id="ARBA00022840"/>
    </source>
</evidence>
<dbReference type="InterPro" id="IPR016102">
    <property type="entry name" value="Succinyl-CoA_synth-like"/>
</dbReference>
<dbReference type="Gene3D" id="3.40.50.261">
    <property type="entry name" value="Succinyl-CoA synthetase domains"/>
    <property type="match status" value="2"/>
</dbReference>
<dbReference type="Pfam" id="PF19045">
    <property type="entry name" value="Ligase_CoA_2"/>
    <property type="match status" value="1"/>
</dbReference>
<dbReference type="InterPro" id="IPR011761">
    <property type="entry name" value="ATP-grasp"/>
</dbReference>
<feature type="domain" description="ATP-grasp" evidence="6">
    <location>
        <begin position="497"/>
        <end position="533"/>
    </location>
</feature>
<dbReference type="Pfam" id="PF13607">
    <property type="entry name" value="Succ_CoA_lig"/>
    <property type="match status" value="1"/>
</dbReference>
<evidence type="ECO:0000259" key="6">
    <source>
        <dbReference type="PROSITE" id="PS50975"/>
    </source>
</evidence>
<comment type="similarity">
    <text evidence="4">In the N-terminal section; belongs to the acetate CoA ligase alpha subunit family.</text>
</comment>
<dbReference type="Gene3D" id="3.40.50.720">
    <property type="entry name" value="NAD(P)-binding Rossmann-like Domain"/>
    <property type="match status" value="1"/>
</dbReference>
<dbReference type="InterPro" id="IPR036291">
    <property type="entry name" value="NAD(P)-bd_dom_sf"/>
</dbReference>
<dbReference type="RefSeq" id="WP_201682057.1">
    <property type="nucleotide sequence ID" value="NZ_JAEQNA010000001.1"/>
</dbReference>
<dbReference type="Gene3D" id="3.30.470.20">
    <property type="entry name" value="ATP-grasp fold, B domain"/>
    <property type="match status" value="1"/>
</dbReference>
<dbReference type="Pfam" id="PF13549">
    <property type="entry name" value="ATP-grasp_5"/>
    <property type="match status" value="1"/>
</dbReference>
<dbReference type="SUPFAM" id="SSF52210">
    <property type="entry name" value="Succinyl-CoA synthetase domains"/>
    <property type="match status" value="2"/>
</dbReference>
<dbReference type="GO" id="GO:0005524">
    <property type="term" value="F:ATP binding"/>
    <property type="evidence" value="ECO:0007669"/>
    <property type="project" value="UniProtKB-UniRule"/>
</dbReference>
<dbReference type="GO" id="GO:0046872">
    <property type="term" value="F:metal ion binding"/>
    <property type="evidence" value="ECO:0007669"/>
    <property type="project" value="InterPro"/>
</dbReference>
<dbReference type="Gene3D" id="3.40.630.30">
    <property type="match status" value="1"/>
</dbReference>
<dbReference type="CDD" id="cd04301">
    <property type="entry name" value="NAT_SF"/>
    <property type="match status" value="1"/>
</dbReference>
<gene>
    <name evidence="8" type="ORF">JI739_01430</name>
</gene>
<dbReference type="PROSITE" id="PS50975">
    <property type="entry name" value="ATP_GRASP"/>
    <property type="match status" value="1"/>
</dbReference>
<dbReference type="PANTHER" id="PTHR43334">
    <property type="entry name" value="ACETATE--COA LIGASE [ADP-FORMING]"/>
    <property type="match status" value="1"/>
</dbReference>
<accession>A0A936ZJP8</accession>
<dbReference type="GO" id="GO:0016747">
    <property type="term" value="F:acyltransferase activity, transferring groups other than amino-acyl groups"/>
    <property type="evidence" value="ECO:0007669"/>
    <property type="project" value="InterPro"/>
</dbReference>
<comment type="caution">
    <text evidence="8">The sequence shown here is derived from an EMBL/GenBank/DDBJ whole genome shotgun (WGS) entry which is preliminary data.</text>
</comment>
<evidence type="ECO:0000256" key="4">
    <source>
        <dbReference type="ARBA" id="ARBA00060888"/>
    </source>
</evidence>
<dbReference type="AlphaFoldDB" id="A0A936ZJP8"/>
<dbReference type="SUPFAM" id="SSF51735">
    <property type="entry name" value="NAD(P)-binding Rossmann-fold domains"/>
    <property type="match status" value="1"/>
</dbReference>
<protein>
    <submittedName>
        <fullName evidence="8">Bifunctional acetate--CoA ligase family protein/GNAT family N-acetyltransferase</fullName>
    </submittedName>
</protein>
<evidence type="ECO:0000313" key="9">
    <source>
        <dbReference type="Proteomes" id="UP000613011"/>
    </source>
</evidence>
<keyword evidence="9" id="KW-1185">Reference proteome</keyword>
<dbReference type="InterPro" id="IPR043938">
    <property type="entry name" value="Ligase_CoA_dom"/>
</dbReference>
<dbReference type="Pfam" id="PF00583">
    <property type="entry name" value="Acetyltransf_1"/>
    <property type="match status" value="1"/>
</dbReference>